<dbReference type="InterPro" id="IPR003961">
    <property type="entry name" value="FN3_dom"/>
</dbReference>
<feature type="domain" description="Fibronectin type-III" evidence="3">
    <location>
        <begin position="70"/>
        <end position="163"/>
    </location>
</feature>
<feature type="region of interest" description="Disordered" evidence="2">
    <location>
        <begin position="188"/>
        <end position="207"/>
    </location>
</feature>
<keyword evidence="5" id="KW-1185">Reference proteome</keyword>
<dbReference type="PRINTS" id="PR00014">
    <property type="entry name" value="FNTYPEIII"/>
</dbReference>
<dbReference type="SUPFAM" id="SSF49265">
    <property type="entry name" value="Fibronectin type III"/>
    <property type="match status" value="1"/>
</dbReference>
<keyword evidence="1" id="KW-0677">Repeat</keyword>
<dbReference type="EMBL" id="JAHRIO010033086">
    <property type="protein sequence ID" value="MEQ2169505.1"/>
    <property type="molecule type" value="Genomic_DNA"/>
</dbReference>
<organism evidence="4 5">
    <name type="scientific">Goodea atripinnis</name>
    <dbReference type="NCBI Taxonomy" id="208336"/>
    <lineage>
        <taxon>Eukaryota</taxon>
        <taxon>Metazoa</taxon>
        <taxon>Chordata</taxon>
        <taxon>Craniata</taxon>
        <taxon>Vertebrata</taxon>
        <taxon>Euteleostomi</taxon>
        <taxon>Actinopterygii</taxon>
        <taxon>Neopterygii</taxon>
        <taxon>Teleostei</taxon>
        <taxon>Neoteleostei</taxon>
        <taxon>Acanthomorphata</taxon>
        <taxon>Ovalentaria</taxon>
        <taxon>Atherinomorphae</taxon>
        <taxon>Cyprinodontiformes</taxon>
        <taxon>Goodeidae</taxon>
        <taxon>Goodea</taxon>
    </lineage>
</organism>
<evidence type="ECO:0000313" key="4">
    <source>
        <dbReference type="EMBL" id="MEQ2169505.1"/>
    </source>
</evidence>
<dbReference type="CDD" id="cd00063">
    <property type="entry name" value="FN3"/>
    <property type="match status" value="2"/>
</dbReference>
<gene>
    <name evidence="4" type="ORF">GOODEAATRI_025836</name>
</gene>
<dbReference type="PANTHER" id="PTHR13817:SF85">
    <property type="entry name" value="DCC NETRIN 1 RECEPTOR"/>
    <property type="match status" value="1"/>
</dbReference>
<dbReference type="InterPro" id="IPR050964">
    <property type="entry name" value="Striated_Muscle_Regulatory"/>
</dbReference>
<dbReference type="Pfam" id="PF00041">
    <property type="entry name" value="fn3"/>
    <property type="match status" value="2"/>
</dbReference>
<reference evidence="4 5" key="1">
    <citation type="submission" date="2021-06" db="EMBL/GenBank/DDBJ databases">
        <authorList>
            <person name="Palmer J.M."/>
        </authorList>
    </citation>
    <scope>NUCLEOTIDE SEQUENCE [LARGE SCALE GENOMIC DNA]</scope>
    <source>
        <strain evidence="4 5">GA_2019</strain>
        <tissue evidence="4">Muscle</tissue>
    </source>
</reference>
<evidence type="ECO:0000313" key="5">
    <source>
        <dbReference type="Proteomes" id="UP001476798"/>
    </source>
</evidence>
<dbReference type="InterPro" id="IPR013783">
    <property type="entry name" value="Ig-like_fold"/>
</dbReference>
<dbReference type="PROSITE" id="PS50853">
    <property type="entry name" value="FN3"/>
    <property type="match status" value="2"/>
</dbReference>
<dbReference type="Gene3D" id="2.60.40.10">
    <property type="entry name" value="Immunoglobulins"/>
    <property type="match status" value="2"/>
</dbReference>
<accession>A0ABV0NDL7</accession>
<proteinExistence type="predicted"/>
<dbReference type="PANTHER" id="PTHR13817">
    <property type="entry name" value="TITIN"/>
    <property type="match status" value="1"/>
</dbReference>
<protein>
    <recommendedName>
        <fullName evidence="3">Fibronectin type-III domain-containing protein</fullName>
    </recommendedName>
</protein>
<dbReference type="SMART" id="SM00060">
    <property type="entry name" value="FN3"/>
    <property type="match status" value="1"/>
</dbReference>
<feature type="compositionally biased region" description="Polar residues" evidence="2">
    <location>
        <begin position="198"/>
        <end position="207"/>
    </location>
</feature>
<evidence type="ECO:0000256" key="2">
    <source>
        <dbReference type="SAM" id="MobiDB-lite"/>
    </source>
</evidence>
<feature type="domain" description="Fibronectin type-III" evidence="3">
    <location>
        <begin position="1"/>
        <end position="51"/>
    </location>
</feature>
<evidence type="ECO:0000256" key="1">
    <source>
        <dbReference type="ARBA" id="ARBA00022737"/>
    </source>
</evidence>
<comment type="caution">
    <text evidence="4">The sequence shown here is derived from an EMBL/GenBank/DDBJ whole genome shotgun (WGS) entry which is preliminary data.</text>
</comment>
<feature type="non-terminal residue" evidence="4">
    <location>
        <position position="1"/>
    </location>
</feature>
<evidence type="ECO:0000259" key="3">
    <source>
        <dbReference type="PROSITE" id="PS50853"/>
    </source>
</evidence>
<name>A0ABV0NDL7_9TELE</name>
<sequence length="207" mass="22489">ERSVNVSEPESLELTVSNLKPEETYSFRVVAYNEAGPGESSAPLRIATKPDRKNTDVLPITRISFSFSIVPSKVESLRALALSPTSIQVSWEPPSLPNGPVLGYRLLWTESPSGKEQSVEVSGLNYKMDGLNRFTEYTVRVLAINRYGPGTASESVSVTTQSDAVKQSQGLVLCSDALPSIRQNQITAPSRHDVPNAQPLTGVQSCR</sequence>
<dbReference type="InterPro" id="IPR036116">
    <property type="entry name" value="FN3_sf"/>
</dbReference>
<dbReference type="Proteomes" id="UP001476798">
    <property type="component" value="Unassembled WGS sequence"/>
</dbReference>